<evidence type="ECO:0000313" key="1">
    <source>
        <dbReference type="EMBL" id="KAK1407680.1"/>
    </source>
</evidence>
<reference evidence="1" key="1">
    <citation type="journal article" date="2023" name="bioRxiv">
        <title>Improved chromosome-level genome assembly for marigold (Tagetes erecta).</title>
        <authorList>
            <person name="Jiang F."/>
            <person name="Yuan L."/>
            <person name="Wang S."/>
            <person name="Wang H."/>
            <person name="Xu D."/>
            <person name="Wang A."/>
            <person name="Fan W."/>
        </authorList>
    </citation>
    <scope>NUCLEOTIDE SEQUENCE</scope>
    <source>
        <strain evidence="1">WSJ</strain>
        <tissue evidence="1">Leaf</tissue>
    </source>
</reference>
<proteinExistence type="predicted"/>
<gene>
    <name evidence="1" type="ORF">QVD17_39302</name>
</gene>
<dbReference type="AlphaFoldDB" id="A0AAD8JTS6"/>
<protein>
    <submittedName>
        <fullName evidence="1">Uncharacterized protein</fullName>
    </submittedName>
</protein>
<comment type="caution">
    <text evidence="1">The sequence shown here is derived from an EMBL/GenBank/DDBJ whole genome shotgun (WGS) entry which is preliminary data.</text>
</comment>
<keyword evidence="2" id="KW-1185">Reference proteome</keyword>
<sequence length="86" mass="10170">MCQDKSIHGSEHLKSMALVTSKFDRHLGLGFVWAHKRLCYFEEADIFHLFRFVHAFGNFEIFRFRTHKKPSISAKFNHKNSQNSLD</sequence>
<name>A0AAD8JTS6_TARER</name>
<organism evidence="1 2">
    <name type="scientific">Tagetes erecta</name>
    <name type="common">African marigold</name>
    <dbReference type="NCBI Taxonomy" id="13708"/>
    <lineage>
        <taxon>Eukaryota</taxon>
        <taxon>Viridiplantae</taxon>
        <taxon>Streptophyta</taxon>
        <taxon>Embryophyta</taxon>
        <taxon>Tracheophyta</taxon>
        <taxon>Spermatophyta</taxon>
        <taxon>Magnoliopsida</taxon>
        <taxon>eudicotyledons</taxon>
        <taxon>Gunneridae</taxon>
        <taxon>Pentapetalae</taxon>
        <taxon>asterids</taxon>
        <taxon>campanulids</taxon>
        <taxon>Asterales</taxon>
        <taxon>Asteraceae</taxon>
        <taxon>Asteroideae</taxon>
        <taxon>Heliantheae alliance</taxon>
        <taxon>Tageteae</taxon>
        <taxon>Tagetes</taxon>
    </lineage>
</organism>
<evidence type="ECO:0000313" key="2">
    <source>
        <dbReference type="Proteomes" id="UP001229421"/>
    </source>
</evidence>
<dbReference type="EMBL" id="JAUHHV010000011">
    <property type="protein sequence ID" value="KAK1407680.1"/>
    <property type="molecule type" value="Genomic_DNA"/>
</dbReference>
<dbReference type="Proteomes" id="UP001229421">
    <property type="component" value="Unassembled WGS sequence"/>
</dbReference>
<accession>A0AAD8JTS6</accession>